<protein>
    <submittedName>
        <fullName evidence="2">Uncharacterized protein</fullName>
    </submittedName>
</protein>
<accession>A0A9P6PUQ2</accession>
<feature type="region of interest" description="Disordered" evidence="1">
    <location>
        <begin position="128"/>
        <end position="151"/>
    </location>
</feature>
<gene>
    <name evidence="2" type="ORF">BG011_006452</name>
</gene>
<evidence type="ECO:0000313" key="2">
    <source>
        <dbReference type="EMBL" id="KAG0253249.1"/>
    </source>
</evidence>
<dbReference type="EMBL" id="JAAAJA010000469">
    <property type="protein sequence ID" value="KAG0253249.1"/>
    <property type="molecule type" value="Genomic_DNA"/>
</dbReference>
<feature type="compositionally biased region" description="Polar residues" evidence="1">
    <location>
        <begin position="653"/>
        <end position="665"/>
    </location>
</feature>
<feature type="region of interest" description="Disordered" evidence="1">
    <location>
        <begin position="607"/>
        <end position="665"/>
    </location>
</feature>
<reference evidence="2" key="1">
    <citation type="journal article" date="2020" name="Fungal Divers.">
        <title>Resolving the Mortierellaceae phylogeny through synthesis of multi-gene phylogenetics and phylogenomics.</title>
        <authorList>
            <person name="Vandepol N."/>
            <person name="Liber J."/>
            <person name="Desiro A."/>
            <person name="Na H."/>
            <person name="Kennedy M."/>
            <person name="Barry K."/>
            <person name="Grigoriev I.V."/>
            <person name="Miller A.N."/>
            <person name="O'Donnell K."/>
            <person name="Stajich J.E."/>
            <person name="Bonito G."/>
        </authorList>
    </citation>
    <scope>NUCLEOTIDE SEQUENCE</scope>
    <source>
        <strain evidence="2">KOD948</strain>
    </source>
</reference>
<comment type="caution">
    <text evidence="2">The sequence shown here is derived from an EMBL/GenBank/DDBJ whole genome shotgun (WGS) entry which is preliminary data.</text>
</comment>
<evidence type="ECO:0000256" key="1">
    <source>
        <dbReference type="SAM" id="MobiDB-lite"/>
    </source>
</evidence>
<dbReference type="OrthoDB" id="2444483at2759"/>
<feature type="compositionally biased region" description="Polar residues" evidence="1">
    <location>
        <begin position="607"/>
        <end position="620"/>
    </location>
</feature>
<organism evidence="2 3">
    <name type="scientific">Mortierella polycephala</name>
    <dbReference type="NCBI Taxonomy" id="41804"/>
    <lineage>
        <taxon>Eukaryota</taxon>
        <taxon>Fungi</taxon>
        <taxon>Fungi incertae sedis</taxon>
        <taxon>Mucoromycota</taxon>
        <taxon>Mortierellomycotina</taxon>
        <taxon>Mortierellomycetes</taxon>
        <taxon>Mortierellales</taxon>
        <taxon>Mortierellaceae</taxon>
        <taxon>Mortierella</taxon>
    </lineage>
</organism>
<keyword evidence="3" id="KW-1185">Reference proteome</keyword>
<sequence>MHYARLTLDLAPFGQETQISVHAAPGVASAGDSVVLNTWTVPEQNLAKISSQLQTLQQQDVASKDKAGNDGSKEIIPASNVWIEQALKGAIAHILEPAFATHVEANSQRRAIPHRKMNNIIMVLVDPEEQSKEQREDINEDMGSGGDTSHVSPKSWKYDTFDLREILTVALEALKDFIRNSKRDVVKEEISRTCTASIYTVLAEDELSATKALTNHYLQHNKDIQVFRIHNLPLENNDGTTPIDLFCRTDHIRTLARPKQEDAVHTQCISILHDTPPTFRDVMELSYGTECTKESYALPTRCAHLASISPFTFASSFPTLVKGRVHLLKDQHGSEDMATMALFDHNGQLYVHCFQTSGDPADFSTQTVSSSTSTSKRKAGIQISSAHVKDFVDVVIRPNTIPSNASSFAQENNAFTEITPSALNSTVTLPSAGNGDIRLGVGEERSSKGVNMAMVHSTLMLDLETRWLVQWNDERVHPINPAHEAQIKRFRSAICKSKVDAAGISTIQSVLDSLIVDARPPVQHGDSSGAPPPPAQSLPFREGAQAVLADLWMIGQRFKTVSPSHAQAAKLIADKVSPKGMDHITVRLALVPPSMRADLFNELTTGNIGADTGSSSSREGPSQGFGGNRQASGFSGRNKRGFVNRRGPGNALTKGNQAGSSNDATLNAGEDIMVSLTGKTQPVPYLETHPQTREEIEESEREYLASMGEDGCLLKAFWGSRGAQGSSVAAVLNSVTSLDSPMIAGIASAASAPAFNGPHDALAAHQRTKNPMIKRLRLQDFAGRTPVSESGGHKNK</sequence>
<proteinExistence type="predicted"/>
<dbReference type="AlphaFoldDB" id="A0A9P6PUQ2"/>
<name>A0A9P6PUQ2_9FUNG</name>
<feature type="region of interest" description="Disordered" evidence="1">
    <location>
        <begin position="520"/>
        <end position="539"/>
    </location>
</feature>
<evidence type="ECO:0000313" key="3">
    <source>
        <dbReference type="Proteomes" id="UP000726737"/>
    </source>
</evidence>
<dbReference type="Proteomes" id="UP000726737">
    <property type="component" value="Unassembled WGS sequence"/>
</dbReference>